<dbReference type="Pfam" id="PF17680">
    <property type="entry name" value="FlgO"/>
    <property type="match status" value="1"/>
</dbReference>
<name>A0ABQ4PPJ1_9GAMM</name>
<protein>
    <recommendedName>
        <fullName evidence="1">FlgO domain-containing protein</fullName>
    </recommendedName>
</protein>
<evidence type="ECO:0000259" key="1">
    <source>
        <dbReference type="Pfam" id="PF17680"/>
    </source>
</evidence>
<dbReference type="PIRSF" id="PIRSF028688">
    <property type="entry name" value="UCP_imp_028688"/>
    <property type="match status" value="1"/>
</dbReference>
<reference evidence="2" key="1">
    <citation type="submission" date="2021-05" db="EMBL/GenBank/DDBJ databases">
        <title>Molecular characterization for Shewanella algae harboring chromosomal blaOXA-55-like strains isolated from clinical and environment sample.</title>
        <authorList>
            <person name="Ohama Y."/>
            <person name="Aoki K."/>
            <person name="Harada S."/>
            <person name="Moriya K."/>
            <person name="Ishii Y."/>
            <person name="Tateda K."/>
        </authorList>
    </citation>
    <scope>NUCLEOTIDE SEQUENCE</scope>
    <source>
        <strain evidence="2">JCM 11563</strain>
    </source>
</reference>
<dbReference type="EMBL" id="BPEY01000082">
    <property type="protein sequence ID" value="GIU50274.1"/>
    <property type="molecule type" value="Genomic_DNA"/>
</dbReference>
<dbReference type="InterPro" id="IPR014549">
    <property type="entry name" value="FlgO"/>
</dbReference>
<sequence length="206" mass="22381">MHKSIIILPLLFACGCNTSADVEKLTESGYGLPQTGAINHIAQQMVNDLVRQNDSLRSNQPLIVTTPVVVDDMQTTNAIGLQLQQGLIAALHDHQFNLVDINVADALKVTPSGDFILTRDWQELPTDVAVEHVVVSTMSLTNAGIALNSRVVNVTNNRVVSATQGFVNVSDMPEYMGLSQKVIAKHGMLYRNAQQGEHIVEIVGDK</sequence>
<accession>A0ABQ4PPJ1</accession>
<organism evidence="2 3">
    <name type="scientific">Shewanella sairae</name>
    <dbReference type="NCBI Taxonomy" id="190310"/>
    <lineage>
        <taxon>Bacteria</taxon>
        <taxon>Pseudomonadati</taxon>
        <taxon>Pseudomonadota</taxon>
        <taxon>Gammaproteobacteria</taxon>
        <taxon>Alteromonadales</taxon>
        <taxon>Shewanellaceae</taxon>
        <taxon>Shewanella</taxon>
    </lineage>
</organism>
<comment type="caution">
    <text evidence="2">The sequence shown here is derived from an EMBL/GenBank/DDBJ whole genome shotgun (WGS) entry which is preliminary data.</text>
</comment>
<evidence type="ECO:0000313" key="3">
    <source>
        <dbReference type="Proteomes" id="UP000887104"/>
    </source>
</evidence>
<dbReference type="RefSeq" id="WP_220782549.1">
    <property type="nucleotide sequence ID" value="NZ_BPEY01000082.1"/>
</dbReference>
<proteinExistence type="predicted"/>
<dbReference type="Proteomes" id="UP000887104">
    <property type="component" value="Unassembled WGS sequence"/>
</dbReference>
<dbReference type="InterPro" id="IPR041215">
    <property type="entry name" value="FlgO_dom"/>
</dbReference>
<dbReference type="PROSITE" id="PS51257">
    <property type="entry name" value="PROKAR_LIPOPROTEIN"/>
    <property type="match status" value="1"/>
</dbReference>
<keyword evidence="3" id="KW-1185">Reference proteome</keyword>
<feature type="domain" description="FlgO" evidence="1">
    <location>
        <begin position="43"/>
        <end position="170"/>
    </location>
</feature>
<gene>
    <name evidence="2" type="primary">flgO</name>
    <name evidence="2" type="ORF">TUM4438_35690</name>
</gene>
<evidence type="ECO:0000313" key="2">
    <source>
        <dbReference type="EMBL" id="GIU50274.1"/>
    </source>
</evidence>